<sequence length="98" mass="10668">MTATTYTRAHLGRMDLGALREHLAAYLLTTYGIAEGSPLTSGNALDLVKIVRADRYAAQAARILSRRLRYGTTMEFIKQGAKDALDLYCTLAADGRCG</sequence>
<dbReference type="EMBL" id="BAAAZG010000038">
    <property type="protein sequence ID" value="GAA4085245.1"/>
    <property type="molecule type" value="Genomic_DNA"/>
</dbReference>
<protein>
    <submittedName>
        <fullName evidence="1">Uncharacterized protein</fullName>
    </submittedName>
</protein>
<accession>A0ABP7WC91</accession>
<dbReference type="Proteomes" id="UP001500683">
    <property type="component" value="Unassembled WGS sequence"/>
</dbReference>
<keyword evidence="2" id="KW-1185">Reference proteome</keyword>
<evidence type="ECO:0000313" key="1">
    <source>
        <dbReference type="EMBL" id="GAA4085245.1"/>
    </source>
</evidence>
<proteinExistence type="predicted"/>
<gene>
    <name evidence="1" type="ORF">GCM10022214_51570</name>
</gene>
<evidence type="ECO:0000313" key="2">
    <source>
        <dbReference type="Proteomes" id="UP001500683"/>
    </source>
</evidence>
<comment type="caution">
    <text evidence="1">The sequence shown here is derived from an EMBL/GenBank/DDBJ whole genome shotgun (WGS) entry which is preliminary data.</text>
</comment>
<reference evidence="2" key="1">
    <citation type="journal article" date="2019" name="Int. J. Syst. Evol. Microbiol.">
        <title>The Global Catalogue of Microorganisms (GCM) 10K type strain sequencing project: providing services to taxonomists for standard genome sequencing and annotation.</title>
        <authorList>
            <consortium name="The Broad Institute Genomics Platform"/>
            <consortium name="The Broad Institute Genome Sequencing Center for Infectious Disease"/>
            <person name="Wu L."/>
            <person name="Ma J."/>
        </authorList>
    </citation>
    <scope>NUCLEOTIDE SEQUENCE [LARGE SCALE GENOMIC DNA]</scope>
    <source>
        <strain evidence="2">JCM 16702</strain>
    </source>
</reference>
<organism evidence="1 2">
    <name type="scientific">Actinomadura miaoliensis</name>
    <dbReference type="NCBI Taxonomy" id="430685"/>
    <lineage>
        <taxon>Bacteria</taxon>
        <taxon>Bacillati</taxon>
        <taxon>Actinomycetota</taxon>
        <taxon>Actinomycetes</taxon>
        <taxon>Streptosporangiales</taxon>
        <taxon>Thermomonosporaceae</taxon>
        <taxon>Actinomadura</taxon>
    </lineage>
</organism>
<name>A0ABP7WC91_9ACTN</name>
<dbReference type="RefSeq" id="WP_344952458.1">
    <property type="nucleotide sequence ID" value="NZ_BAAAZG010000038.1"/>
</dbReference>